<dbReference type="EMBL" id="JAJTJA010000004">
    <property type="protein sequence ID" value="KAH8700972.1"/>
    <property type="molecule type" value="Genomic_DNA"/>
</dbReference>
<dbReference type="InterPro" id="IPR001810">
    <property type="entry name" value="F-box_dom"/>
</dbReference>
<protein>
    <recommendedName>
        <fullName evidence="1">F-box domain-containing protein</fullName>
    </recommendedName>
</protein>
<organism evidence="2 3">
    <name type="scientific">Talaromyces proteolyticus</name>
    <dbReference type="NCBI Taxonomy" id="1131652"/>
    <lineage>
        <taxon>Eukaryota</taxon>
        <taxon>Fungi</taxon>
        <taxon>Dikarya</taxon>
        <taxon>Ascomycota</taxon>
        <taxon>Pezizomycotina</taxon>
        <taxon>Eurotiomycetes</taxon>
        <taxon>Eurotiomycetidae</taxon>
        <taxon>Eurotiales</taxon>
        <taxon>Trichocomaceae</taxon>
        <taxon>Talaromyces</taxon>
        <taxon>Talaromyces sect. Bacilispori</taxon>
    </lineage>
</organism>
<dbReference type="Proteomes" id="UP001201262">
    <property type="component" value="Unassembled WGS sequence"/>
</dbReference>
<dbReference type="InterPro" id="IPR036047">
    <property type="entry name" value="F-box-like_dom_sf"/>
</dbReference>
<dbReference type="PROSITE" id="PS50181">
    <property type="entry name" value="FBOX"/>
    <property type="match status" value="1"/>
</dbReference>
<evidence type="ECO:0000313" key="2">
    <source>
        <dbReference type="EMBL" id="KAH8700972.1"/>
    </source>
</evidence>
<dbReference type="GeneID" id="70250447"/>
<dbReference type="AlphaFoldDB" id="A0AAD4Q319"/>
<evidence type="ECO:0000313" key="3">
    <source>
        <dbReference type="Proteomes" id="UP001201262"/>
    </source>
</evidence>
<dbReference type="Pfam" id="PF12937">
    <property type="entry name" value="F-box-like"/>
    <property type="match status" value="1"/>
</dbReference>
<accession>A0AAD4Q319</accession>
<sequence>MATVHNVGTNNTMNITTVPTELLLLIVSQLSNIEDLLALGSACRVFHEIITQQTSPRVILRLFASSAPTFCSPHPHFLILSLARQIATWTLADPTARKSLLIEAFRGGIDSLYDFCLQNAPFGLSLDQIRRMHAMRFSIINPLSDAIDRMAGEQWYKTPRFWNGGVSEAETLHTDSGRATMQILIYGELFGSTMDVFLRNGGNDRPLEDVIFTQEDRFEFIKYCIPDLCCRSWGEIFKVESTGPYAPDLEGEGVIEEDQTALRHILACRRWHRMWQKAKAIVTVSDTRTVPEEEKFDFTALSQYLNRSREIEVKDDINEEDWRERLYREALVYQGLEGMQLVILPYGKVDKKVLDKASWIRKRIGDMENPFECVKWGARSQIPVSVAPDLLREVQVASRSRYPGNS</sequence>
<dbReference type="CDD" id="cd09917">
    <property type="entry name" value="F-box_SF"/>
    <property type="match status" value="1"/>
</dbReference>
<keyword evidence="3" id="KW-1185">Reference proteome</keyword>
<reference evidence="2" key="1">
    <citation type="submission" date="2021-12" db="EMBL/GenBank/DDBJ databases">
        <title>Convergent genome expansion in fungi linked to evolution of root-endophyte symbiosis.</title>
        <authorList>
            <consortium name="DOE Joint Genome Institute"/>
            <person name="Ke Y.-H."/>
            <person name="Bonito G."/>
            <person name="Liao H.-L."/>
            <person name="Looney B."/>
            <person name="Rojas-Flechas A."/>
            <person name="Nash J."/>
            <person name="Hameed K."/>
            <person name="Schadt C."/>
            <person name="Martin F."/>
            <person name="Crous P.W."/>
            <person name="Miettinen O."/>
            <person name="Magnuson J.K."/>
            <person name="Labbe J."/>
            <person name="Jacobson D."/>
            <person name="Doktycz M.J."/>
            <person name="Veneault-Fourrey C."/>
            <person name="Kuo A."/>
            <person name="Mondo S."/>
            <person name="Calhoun S."/>
            <person name="Riley R."/>
            <person name="Ohm R."/>
            <person name="LaButti K."/>
            <person name="Andreopoulos B."/>
            <person name="Pangilinan J."/>
            <person name="Nolan M."/>
            <person name="Tritt A."/>
            <person name="Clum A."/>
            <person name="Lipzen A."/>
            <person name="Daum C."/>
            <person name="Barry K."/>
            <person name="Grigoriev I.V."/>
            <person name="Vilgalys R."/>
        </authorList>
    </citation>
    <scope>NUCLEOTIDE SEQUENCE</scope>
    <source>
        <strain evidence="2">PMI_201</strain>
    </source>
</reference>
<evidence type="ECO:0000259" key="1">
    <source>
        <dbReference type="PROSITE" id="PS50181"/>
    </source>
</evidence>
<dbReference type="SUPFAM" id="SSF81383">
    <property type="entry name" value="F-box domain"/>
    <property type="match status" value="1"/>
</dbReference>
<gene>
    <name evidence="2" type="ORF">BGW36DRAFT_425772</name>
</gene>
<feature type="domain" description="F-box" evidence="1">
    <location>
        <begin position="12"/>
        <end position="62"/>
    </location>
</feature>
<name>A0AAD4Q319_9EURO</name>
<dbReference type="RefSeq" id="XP_046074678.1">
    <property type="nucleotide sequence ID" value="XM_046220160.1"/>
</dbReference>
<proteinExistence type="predicted"/>
<comment type="caution">
    <text evidence="2">The sequence shown here is derived from an EMBL/GenBank/DDBJ whole genome shotgun (WGS) entry which is preliminary data.</text>
</comment>